<proteinExistence type="predicted"/>
<reference evidence="6 7" key="1">
    <citation type="submission" date="2023-11" db="EMBL/GenBank/DDBJ databases">
        <title>An acidophilic fungus is an integral part of prey digestion in a carnivorous sundew plant.</title>
        <authorList>
            <person name="Tsai I.J."/>
        </authorList>
    </citation>
    <scope>NUCLEOTIDE SEQUENCE [LARGE SCALE GENOMIC DNA]</scope>
    <source>
        <strain evidence="6">169a</strain>
    </source>
</reference>
<feature type="transmembrane region" description="Helical" evidence="5">
    <location>
        <begin position="341"/>
        <end position="359"/>
    </location>
</feature>
<dbReference type="Proteomes" id="UP001303373">
    <property type="component" value="Chromosome 2"/>
</dbReference>
<evidence type="ECO:0000256" key="1">
    <source>
        <dbReference type="ARBA" id="ARBA00004141"/>
    </source>
</evidence>
<evidence type="ECO:0000256" key="3">
    <source>
        <dbReference type="ARBA" id="ARBA00022989"/>
    </source>
</evidence>
<gene>
    <name evidence="6" type="ORF">R9X50_00146300</name>
</gene>
<dbReference type="AlphaFoldDB" id="A0AAQ3R2U5"/>
<dbReference type="GO" id="GO:0016020">
    <property type="term" value="C:membrane"/>
    <property type="evidence" value="ECO:0007669"/>
    <property type="project" value="UniProtKB-SubCell"/>
</dbReference>
<dbReference type="Gene3D" id="1.20.58.340">
    <property type="entry name" value="Magnesium transport protein CorA, transmembrane region"/>
    <property type="match status" value="1"/>
</dbReference>
<sequence length="463" mass="51698">MEESEDTFYSEGNPTDIHGIDVNCTDGGGPTVTTNLHSSEVAKWFASHPPDGDATLRILGQYMPKRTDSPDETSASYSGWQPPPLSRSIGFTEETTKHAFWNPNVYRDLAQSRAGGAAAMLDEPFRFMLQTPYDAEGPFCSMALSKHGHVVKGIFIYDDRIFEPTRILQGERIQSGWRSEGMQVISLPQAVVKAQSAWVSARLSGVTATIAGIERLLVEPLMPGHSGRDYASLSRALQACGATLIDLERRSRFETQVLDAIETVTQKSRYGQVPWPSLAPLRASIIARRYEFEVLPRRIENARMTIGNLVQQHNDLMNFETAESSRRIAEATLSESASMKAIAVMTMIFLPGTAVASFFSMAMFDWNANDGSELASKWLWIYFVIAIPLTGLVLMVWWVFSKRMAKGVMREFKRRELHRVQTDLTPYLDTIVSHHIDANGKDRDLEMQTMKVDDGKAAKAAAY</sequence>
<organism evidence="6 7">
    <name type="scientific">Acrodontium crateriforme</name>
    <dbReference type="NCBI Taxonomy" id="150365"/>
    <lineage>
        <taxon>Eukaryota</taxon>
        <taxon>Fungi</taxon>
        <taxon>Dikarya</taxon>
        <taxon>Ascomycota</taxon>
        <taxon>Pezizomycotina</taxon>
        <taxon>Dothideomycetes</taxon>
        <taxon>Dothideomycetidae</taxon>
        <taxon>Mycosphaerellales</taxon>
        <taxon>Teratosphaeriaceae</taxon>
        <taxon>Acrodontium</taxon>
    </lineage>
</organism>
<dbReference type="SUPFAM" id="SSF144083">
    <property type="entry name" value="Magnesium transport protein CorA, transmembrane region"/>
    <property type="match status" value="1"/>
</dbReference>
<keyword evidence="7" id="KW-1185">Reference proteome</keyword>
<evidence type="ECO:0000313" key="6">
    <source>
        <dbReference type="EMBL" id="WPG98670.1"/>
    </source>
</evidence>
<keyword evidence="3 5" id="KW-1133">Transmembrane helix</keyword>
<evidence type="ECO:0000256" key="2">
    <source>
        <dbReference type="ARBA" id="ARBA00022692"/>
    </source>
</evidence>
<dbReference type="InterPro" id="IPR045863">
    <property type="entry name" value="CorA_TM1_TM2"/>
</dbReference>
<evidence type="ECO:0000256" key="5">
    <source>
        <dbReference type="SAM" id="Phobius"/>
    </source>
</evidence>
<evidence type="ECO:0000313" key="7">
    <source>
        <dbReference type="Proteomes" id="UP001303373"/>
    </source>
</evidence>
<evidence type="ECO:0000256" key="4">
    <source>
        <dbReference type="ARBA" id="ARBA00023136"/>
    </source>
</evidence>
<name>A0AAQ3R2U5_9PEZI</name>
<feature type="transmembrane region" description="Helical" evidence="5">
    <location>
        <begin position="379"/>
        <end position="400"/>
    </location>
</feature>
<keyword evidence="2 5" id="KW-0812">Transmembrane</keyword>
<comment type="subcellular location">
    <subcellularLocation>
        <location evidence="1">Membrane</location>
        <topology evidence="1">Multi-pass membrane protein</topology>
    </subcellularLocation>
</comment>
<protein>
    <submittedName>
        <fullName evidence="6">Uncharacterized protein</fullName>
    </submittedName>
</protein>
<dbReference type="EMBL" id="CP138581">
    <property type="protein sequence ID" value="WPG98670.1"/>
    <property type="molecule type" value="Genomic_DNA"/>
</dbReference>
<keyword evidence="4 5" id="KW-0472">Membrane</keyword>
<accession>A0AAQ3R2U5</accession>